<comment type="caution">
    <text evidence="5">The sequence shown here is derived from an EMBL/GenBank/DDBJ whole genome shotgun (WGS) entry which is preliminary data.</text>
</comment>
<dbReference type="InterPro" id="IPR029052">
    <property type="entry name" value="Metallo-depent_PP-like"/>
</dbReference>
<dbReference type="SUPFAM" id="SSF56300">
    <property type="entry name" value="Metallo-dependent phosphatases"/>
    <property type="match status" value="1"/>
</dbReference>
<dbReference type="Gene3D" id="3.60.21.10">
    <property type="match status" value="1"/>
</dbReference>
<dbReference type="Gene3D" id="2.60.40.10">
    <property type="entry name" value="Immunoglobulins"/>
    <property type="match status" value="1"/>
</dbReference>
<reference evidence="5 6" key="1">
    <citation type="journal article" date="2016" name="Antonie Van Leeuwenhoek">
        <title>Denitratimonas tolerans gen. nov., sp. nov., a denitrifying bacterium isolated from a bioreactor for tannery wastewater treatment.</title>
        <authorList>
            <person name="Han S.I."/>
            <person name="Kim J.O."/>
            <person name="Lee Y.R."/>
            <person name="Ekpeghere K.I."/>
            <person name="Koh S.C."/>
            <person name="Whang K.S."/>
        </authorList>
    </citation>
    <scope>NUCLEOTIDE SEQUENCE [LARGE SCALE GENOMIC DNA]</scope>
    <source>
        <strain evidence="5 6">KACC 17565</strain>
    </source>
</reference>
<keyword evidence="6" id="KW-1185">Reference proteome</keyword>
<dbReference type="RefSeq" id="WP_337334302.1">
    <property type="nucleotide sequence ID" value="NZ_JBBDHC010000003.1"/>
</dbReference>
<accession>A0AAW9R2G6</accession>
<dbReference type="SUPFAM" id="SSF117074">
    <property type="entry name" value="Hypothetical protein PA1324"/>
    <property type="match status" value="1"/>
</dbReference>
<dbReference type="InterPro" id="IPR032285">
    <property type="entry name" value="Metallophos_N"/>
</dbReference>
<dbReference type="Pfam" id="PF16371">
    <property type="entry name" value="MetallophosN"/>
    <property type="match status" value="1"/>
</dbReference>
<dbReference type="AlphaFoldDB" id="A0AAW9R2G6"/>
<dbReference type="PANTHER" id="PTHR43143">
    <property type="entry name" value="METALLOPHOSPHOESTERASE, CALCINEURIN SUPERFAMILY"/>
    <property type="match status" value="1"/>
</dbReference>
<evidence type="ECO:0000256" key="1">
    <source>
        <dbReference type="SAM" id="SignalP"/>
    </source>
</evidence>
<feature type="domain" description="Calcineurin-like phosphoesterase N-terminal" evidence="4">
    <location>
        <begin position="39"/>
        <end position="101"/>
    </location>
</feature>
<dbReference type="Proteomes" id="UP001364472">
    <property type="component" value="Unassembled WGS sequence"/>
</dbReference>
<dbReference type="Pfam" id="PF00149">
    <property type="entry name" value="Metallophos"/>
    <property type="match status" value="1"/>
</dbReference>
<name>A0AAW9R2G6_9GAMM</name>
<dbReference type="PANTHER" id="PTHR43143:SF6">
    <property type="entry name" value="BLL3016 PROTEIN"/>
    <property type="match status" value="1"/>
</dbReference>
<dbReference type="InterPro" id="IPR004843">
    <property type="entry name" value="Calcineurin-like_PHP"/>
</dbReference>
<evidence type="ECO:0000313" key="5">
    <source>
        <dbReference type="EMBL" id="MEJ1248582.1"/>
    </source>
</evidence>
<sequence>MHAVRHLLWILLLLSPLAAWADSPASGRVYLDANGNGRRDAGEAGVAGVKVSNGRDIALTDAAGRYRITLRDGDTLFVIKPPGYRFPTSAAGLPAFWVHHFPKGSQTLRYGRIAPGSARRAQFALHVDAGEDGSPFEALVITDPQTKNARELDYYARSIVAPAARHAGIALGMTLGDLVDDALDLHAGFNEANKALNLPWLHAPGNHDIDFDAQDDADSLTNYRRSFGPDTVAWERPGHAFIALDDVIYRPGQKPAYVGGFRENQFRFLENYLATLTPETRVVVSLHIPLFDDPGETFRHADRARLFALLERFREPLILSSHTHSQRHHFHGPESGWIGALPLHEYNVGAACGGYWSGLRDAEGLPDARMEDGTPNGYAIVRFGESVTTRYHASRARDDLRIGLSSPGPLRRGAYPAYPVVANVYGAEPDAVVEMRIDGSDWRPMARVDEPDPQLAAINIDDARAQGLRAFDRAVLARSGKHLWAANVPTDLEAGEHQVEVRARSRFEGETTARTSYRLIDWIE</sequence>
<dbReference type="EMBL" id="JBBDHC010000003">
    <property type="protein sequence ID" value="MEJ1248582.1"/>
    <property type="molecule type" value="Genomic_DNA"/>
</dbReference>
<protein>
    <submittedName>
        <fullName evidence="5">Calcineurin-like phosphoesterase C-terminal domain-containing protein</fullName>
    </submittedName>
</protein>
<evidence type="ECO:0000313" key="6">
    <source>
        <dbReference type="Proteomes" id="UP001364472"/>
    </source>
</evidence>
<keyword evidence="1" id="KW-0732">Signal</keyword>
<dbReference type="InterPro" id="IPR013783">
    <property type="entry name" value="Ig-like_fold"/>
</dbReference>
<dbReference type="InterPro" id="IPR051918">
    <property type="entry name" value="STPP_CPPED1"/>
</dbReference>
<evidence type="ECO:0000259" key="3">
    <source>
        <dbReference type="Pfam" id="PF16370"/>
    </source>
</evidence>
<feature type="domain" description="Calcineurin-like phosphoesterase" evidence="2">
    <location>
        <begin position="172"/>
        <end position="325"/>
    </location>
</feature>
<evidence type="ECO:0000259" key="4">
    <source>
        <dbReference type="Pfam" id="PF16371"/>
    </source>
</evidence>
<proteinExistence type="predicted"/>
<dbReference type="Pfam" id="PF16370">
    <property type="entry name" value="MetallophosC"/>
    <property type="match status" value="1"/>
</dbReference>
<feature type="chain" id="PRO_5043409903" evidence="1">
    <location>
        <begin position="22"/>
        <end position="524"/>
    </location>
</feature>
<dbReference type="InterPro" id="IPR032288">
    <property type="entry name" value="Metallophos_C"/>
</dbReference>
<evidence type="ECO:0000259" key="2">
    <source>
        <dbReference type="Pfam" id="PF00149"/>
    </source>
</evidence>
<feature type="signal peptide" evidence="1">
    <location>
        <begin position="1"/>
        <end position="21"/>
    </location>
</feature>
<dbReference type="GO" id="GO:0016787">
    <property type="term" value="F:hydrolase activity"/>
    <property type="evidence" value="ECO:0007669"/>
    <property type="project" value="InterPro"/>
</dbReference>
<feature type="domain" description="Calcineurin-like phosphoesterase C-terminal" evidence="3">
    <location>
        <begin position="345"/>
        <end position="507"/>
    </location>
</feature>
<organism evidence="5 6">
    <name type="scientific">Denitratimonas tolerans</name>
    <dbReference type="NCBI Taxonomy" id="1338420"/>
    <lineage>
        <taxon>Bacteria</taxon>
        <taxon>Pseudomonadati</taxon>
        <taxon>Pseudomonadota</taxon>
        <taxon>Gammaproteobacteria</taxon>
        <taxon>Lysobacterales</taxon>
        <taxon>Lysobacteraceae</taxon>
        <taxon>Denitratimonas</taxon>
    </lineage>
</organism>
<gene>
    <name evidence="5" type="ORF">WB794_02695</name>
</gene>